<gene>
    <name evidence="2" type="ORF">PHYBLDRAFT_144559</name>
</gene>
<reference evidence="3" key="1">
    <citation type="submission" date="2015-06" db="EMBL/GenBank/DDBJ databases">
        <title>Expansion of signal transduction pathways in fungi by whole-genome duplication.</title>
        <authorList>
            <consortium name="DOE Joint Genome Institute"/>
            <person name="Corrochano L.M."/>
            <person name="Kuo A."/>
            <person name="Marcet-Houben M."/>
            <person name="Polaino S."/>
            <person name="Salamov A."/>
            <person name="Villalobos J.M."/>
            <person name="Alvarez M.I."/>
            <person name="Avalos J."/>
            <person name="Benito E.P."/>
            <person name="Benoit I."/>
            <person name="Burger G."/>
            <person name="Camino L.P."/>
            <person name="Canovas D."/>
            <person name="Cerda-Olmedo E."/>
            <person name="Cheng J.-F."/>
            <person name="Dominguez A."/>
            <person name="Elias M."/>
            <person name="Eslava A.P."/>
            <person name="Glaser F."/>
            <person name="Grimwood J."/>
            <person name="Gutierrez G."/>
            <person name="Heitman J."/>
            <person name="Henrissat B."/>
            <person name="Iturriaga E.A."/>
            <person name="Lang B.F."/>
            <person name="Lavin J.L."/>
            <person name="Lee S."/>
            <person name="Li W."/>
            <person name="Lindquist E."/>
            <person name="Lopez-Garcia S."/>
            <person name="Luque E.M."/>
            <person name="Marcos A.T."/>
            <person name="Martin J."/>
            <person name="McCluskey K."/>
            <person name="Medina H.R."/>
            <person name="Miralles-Duran A."/>
            <person name="Miyazaki A."/>
            <person name="Munoz-Torres E."/>
            <person name="Oguiza J.A."/>
            <person name="Ohm R."/>
            <person name="Olmedo M."/>
            <person name="Orejas M."/>
            <person name="Ortiz-Castellanos L."/>
            <person name="Pisabarro A.G."/>
            <person name="Rodriguez-Romero J."/>
            <person name="Ruiz-Herrera J."/>
            <person name="Ruiz-Vazquez R."/>
            <person name="Sanz C."/>
            <person name="Schackwitz W."/>
            <person name="Schmutz J."/>
            <person name="Shahriari M."/>
            <person name="Shelest E."/>
            <person name="Silva-Franco F."/>
            <person name="Soanes D."/>
            <person name="Syed K."/>
            <person name="Tagua V.G."/>
            <person name="Talbot N.J."/>
            <person name="Thon M."/>
            <person name="De vries R.P."/>
            <person name="Wiebenga A."/>
            <person name="Yadav J.S."/>
            <person name="Braun E.L."/>
            <person name="Baker S."/>
            <person name="Garre V."/>
            <person name="Horwitz B."/>
            <person name="Torres-Martinez S."/>
            <person name="Idnurm A."/>
            <person name="Herrera-Estrella A."/>
            <person name="Gabaldon T."/>
            <person name="Grigoriev I.V."/>
        </authorList>
    </citation>
    <scope>NUCLEOTIDE SEQUENCE [LARGE SCALE GENOMIC DNA]</scope>
    <source>
        <strain evidence="3">NRRL 1555(-)</strain>
    </source>
</reference>
<feature type="domain" description="Reverse transcriptase" evidence="1">
    <location>
        <begin position="1"/>
        <end position="127"/>
    </location>
</feature>
<name>A0A163DXU2_PHYB8</name>
<dbReference type="InterPro" id="IPR000477">
    <property type="entry name" value="RT_dom"/>
</dbReference>
<dbReference type="PROSITE" id="PS50878">
    <property type="entry name" value="RT_POL"/>
    <property type="match status" value="1"/>
</dbReference>
<evidence type="ECO:0000313" key="2">
    <source>
        <dbReference type="EMBL" id="OAD74100.1"/>
    </source>
</evidence>
<accession>A0A163DXU2</accession>
<dbReference type="Pfam" id="PF00078">
    <property type="entry name" value="RVT_1"/>
    <property type="match status" value="1"/>
</dbReference>
<evidence type="ECO:0000259" key="1">
    <source>
        <dbReference type="PROSITE" id="PS50878"/>
    </source>
</evidence>
<dbReference type="VEuPathDB" id="FungiDB:PHYBLDRAFT_144559"/>
<proteinExistence type="predicted"/>
<dbReference type="EMBL" id="KV440979">
    <property type="protein sequence ID" value="OAD74100.1"/>
    <property type="molecule type" value="Genomic_DNA"/>
</dbReference>
<protein>
    <recommendedName>
        <fullName evidence="1">Reverse transcriptase domain-containing protein</fullName>
    </recommendedName>
</protein>
<evidence type="ECO:0000313" key="3">
    <source>
        <dbReference type="Proteomes" id="UP000077315"/>
    </source>
</evidence>
<dbReference type="InParanoid" id="A0A163DXU2"/>
<dbReference type="RefSeq" id="XP_018292140.1">
    <property type="nucleotide sequence ID" value="XM_018431242.1"/>
</dbReference>
<sequence>MTESTQNTCAEFSIIFAFIQINVNGFLSRPLTQLGGLRQDDPLSPILSNLAFGPLFVANMPSIKLLAYADYLLVLLPDPAHLARLHTQLTNYSATFNARISLRKTQAFSLFGSPLPERYSTLRGDNVTD</sequence>
<keyword evidence="3" id="KW-1185">Reference proteome</keyword>
<dbReference type="Proteomes" id="UP000077315">
    <property type="component" value="Unassembled WGS sequence"/>
</dbReference>
<dbReference type="GeneID" id="28992148"/>
<organism evidence="2 3">
    <name type="scientific">Phycomyces blakesleeanus (strain ATCC 8743b / DSM 1359 / FGSC 10004 / NBRC 33097 / NRRL 1555)</name>
    <dbReference type="NCBI Taxonomy" id="763407"/>
    <lineage>
        <taxon>Eukaryota</taxon>
        <taxon>Fungi</taxon>
        <taxon>Fungi incertae sedis</taxon>
        <taxon>Mucoromycota</taxon>
        <taxon>Mucoromycotina</taxon>
        <taxon>Mucoromycetes</taxon>
        <taxon>Mucorales</taxon>
        <taxon>Phycomycetaceae</taxon>
        <taxon>Phycomyces</taxon>
    </lineage>
</organism>
<dbReference type="AlphaFoldDB" id="A0A163DXU2"/>
<dbReference type="OrthoDB" id="2272737at2759"/>